<dbReference type="CDD" id="cd00077">
    <property type="entry name" value="HDc"/>
    <property type="match status" value="1"/>
</dbReference>
<sequence length="374" mass="41899">MNEHKDGHRVDHTKAIILIADAAPDKLLWLNGLLQDQYEVKLAGDGRAVLRIAQQVPRPDLLLLDAALPELDGVSVCQQLRRNPDTAAMPVILMVGEGQAEQEQRCFREGASEVINTPLVPEAVLARVATHLGLTRAHELLRHQRLHLEELVSETTHELTQMVDAVIWAMASLAETRDYETANHIRRVQHYVSTLARQLQGHPRFKHELSNRNIGFLYQAAPLHDIGKVGIPDAILLKPGRLTAEEFEQMKLHTVYGRDAIADVEQHLGFSNNFLRFAREIAYSHQEKFDGSGYPQGLEGEAIPVSARLMAVADVYDALISRRVYKPAFTHETAIELIRQGSGEHFDPDVVDAMLMVEEEFMAIAAEFQDAAQE</sequence>
<dbReference type="OrthoDB" id="9763857at2"/>
<dbReference type="SUPFAM" id="SSF109604">
    <property type="entry name" value="HD-domain/PDEase-like"/>
    <property type="match status" value="1"/>
</dbReference>
<dbReference type="InterPro" id="IPR003607">
    <property type="entry name" value="HD/PDEase_dom"/>
</dbReference>
<keyword evidence="5" id="KW-1185">Reference proteome</keyword>
<dbReference type="GO" id="GO:0000160">
    <property type="term" value="P:phosphorelay signal transduction system"/>
    <property type="evidence" value="ECO:0007669"/>
    <property type="project" value="InterPro"/>
</dbReference>
<proteinExistence type="predicted"/>
<dbReference type="Proteomes" id="UP000199391">
    <property type="component" value="Unassembled WGS sequence"/>
</dbReference>
<dbReference type="Pfam" id="PF13487">
    <property type="entry name" value="HD_5"/>
    <property type="match status" value="1"/>
</dbReference>
<dbReference type="PANTHER" id="PTHR45228:SF5">
    <property type="entry name" value="CYCLIC DI-GMP PHOSPHODIESTERASE VC_1348-RELATED"/>
    <property type="match status" value="1"/>
</dbReference>
<dbReference type="InterPro" id="IPR052020">
    <property type="entry name" value="Cyclic_di-GMP/3'3'-cGAMP_PDE"/>
</dbReference>
<evidence type="ECO:0000256" key="1">
    <source>
        <dbReference type="PROSITE-ProRule" id="PRU00169"/>
    </source>
</evidence>
<evidence type="ECO:0000259" key="2">
    <source>
        <dbReference type="PROSITE" id="PS50110"/>
    </source>
</evidence>
<evidence type="ECO:0000313" key="5">
    <source>
        <dbReference type="Proteomes" id="UP000199391"/>
    </source>
</evidence>
<dbReference type="SMART" id="SM00471">
    <property type="entry name" value="HDc"/>
    <property type="match status" value="1"/>
</dbReference>
<name>A0A1I7FLQ4_9BURK</name>
<dbReference type="PROSITE" id="PS51832">
    <property type="entry name" value="HD_GYP"/>
    <property type="match status" value="1"/>
</dbReference>
<keyword evidence="1" id="KW-0597">Phosphoprotein</keyword>
<dbReference type="InterPro" id="IPR001789">
    <property type="entry name" value="Sig_transdc_resp-reg_receiver"/>
</dbReference>
<dbReference type="Gene3D" id="1.10.3210.10">
    <property type="entry name" value="Hypothetical protein af1432"/>
    <property type="match status" value="1"/>
</dbReference>
<dbReference type="PANTHER" id="PTHR45228">
    <property type="entry name" value="CYCLIC DI-GMP PHOSPHODIESTERASE TM_0186-RELATED"/>
    <property type="match status" value="1"/>
</dbReference>
<dbReference type="GO" id="GO:0008081">
    <property type="term" value="F:phosphoric diester hydrolase activity"/>
    <property type="evidence" value="ECO:0007669"/>
    <property type="project" value="UniProtKB-ARBA"/>
</dbReference>
<gene>
    <name evidence="4" type="ORF">SAMN05216552_1002136</name>
</gene>
<dbReference type="AlphaFoldDB" id="A0A1I7FLQ4"/>
<feature type="domain" description="HD-GYP" evidence="3">
    <location>
        <begin position="159"/>
        <end position="370"/>
    </location>
</feature>
<dbReference type="RefSeq" id="WP_093553657.1">
    <property type="nucleotide sequence ID" value="NZ_FPBO01000002.1"/>
</dbReference>
<dbReference type="InterPro" id="IPR037522">
    <property type="entry name" value="HD_GYP_dom"/>
</dbReference>
<dbReference type="Gene3D" id="3.40.50.2300">
    <property type="match status" value="1"/>
</dbReference>
<reference evidence="5" key="1">
    <citation type="submission" date="2016-10" db="EMBL/GenBank/DDBJ databases">
        <authorList>
            <person name="Varghese N."/>
            <person name="Submissions S."/>
        </authorList>
    </citation>
    <scope>NUCLEOTIDE SEQUENCE [LARGE SCALE GENOMIC DNA]</scope>
    <source>
        <strain evidence="5">CGMCC 1.11014</strain>
    </source>
</reference>
<dbReference type="SUPFAM" id="SSF52172">
    <property type="entry name" value="CheY-like"/>
    <property type="match status" value="1"/>
</dbReference>
<dbReference type="STRING" id="1035707.SAMN05216552_1002136"/>
<evidence type="ECO:0000313" key="4">
    <source>
        <dbReference type="EMBL" id="SFU37127.1"/>
    </source>
</evidence>
<dbReference type="EMBL" id="FPBO01000002">
    <property type="protein sequence ID" value="SFU37127.1"/>
    <property type="molecule type" value="Genomic_DNA"/>
</dbReference>
<dbReference type="PROSITE" id="PS50110">
    <property type="entry name" value="RESPONSE_REGULATORY"/>
    <property type="match status" value="1"/>
</dbReference>
<dbReference type="SMART" id="SM00448">
    <property type="entry name" value="REC"/>
    <property type="match status" value="1"/>
</dbReference>
<dbReference type="Pfam" id="PF00072">
    <property type="entry name" value="Response_reg"/>
    <property type="match status" value="1"/>
</dbReference>
<feature type="domain" description="Response regulatory" evidence="2">
    <location>
        <begin position="16"/>
        <end position="132"/>
    </location>
</feature>
<evidence type="ECO:0000259" key="3">
    <source>
        <dbReference type="PROSITE" id="PS51832"/>
    </source>
</evidence>
<dbReference type="InterPro" id="IPR011006">
    <property type="entry name" value="CheY-like_superfamily"/>
</dbReference>
<organism evidence="4 5">
    <name type="scientific">Pseudoduganella namucuonensis</name>
    <dbReference type="NCBI Taxonomy" id="1035707"/>
    <lineage>
        <taxon>Bacteria</taxon>
        <taxon>Pseudomonadati</taxon>
        <taxon>Pseudomonadota</taxon>
        <taxon>Betaproteobacteria</taxon>
        <taxon>Burkholderiales</taxon>
        <taxon>Oxalobacteraceae</taxon>
        <taxon>Telluria group</taxon>
        <taxon>Pseudoduganella</taxon>
    </lineage>
</organism>
<accession>A0A1I7FLQ4</accession>
<feature type="modified residue" description="4-aspartylphosphate" evidence="1">
    <location>
        <position position="65"/>
    </location>
</feature>
<protein>
    <submittedName>
        <fullName evidence="4">Putative two-component system response regulator</fullName>
    </submittedName>
</protein>